<keyword evidence="3" id="KW-1185">Reference proteome</keyword>
<comment type="caution">
    <text evidence="2">The sequence shown here is derived from an EMBL/GenBank/DDBJ whole genome shotgun (WGS) entry which is preliminary data.</text>
</comment>
<dbReference type="InterPro" id="IPR029058">
    <property type="entry name" value="AB_hydrolase_fold"/>
</dbReference>
<gene>
    <name evidence="2" type="ORF">KSX_94270</name>
</gene>
<dbReference type="Pfam" id="PF00561">
    <property type="entry name" value="Abhydrolase_1"/>
    <property type="match status" value="1"/>
</dbReference>
<organism evidence="2 3">
    <name type="scientific">Ktedonospora formicarum</name>
    <dbReference type="NCBI Taxonomy" id="2778364"/>
    <lineage>
        <taxon>Bacteria</taxon>
        <taxon>Bacillati</taxon>
        <taxon>Chloroflexota</taxon>
        <taxon>Ktedonobacteria</taxon>
        <taxon>Ktedonobacterales</taxon>
        <taxon>Ktedonobacteraceae</taxon>
        <taxon>Ktedonospora</taxon>
    </lineage>
</organism>
<dbReference type="RefSeq" id="WP_220200195.1">
    <property type="nucleotide sequence ID" value="NZ_BNJF01000011.1"/>
</dbReference>
<evidence type="ECO:0000313" key="2">
    <source>
        <dbReference type="EMBL" id="GHO51264.1"/>
    </source>
</evidence>
<evidence type="ECO:0000259" key="1">
    <source>
        <dbReference type="Pfam" id="PF00561"/>
    </source>
</evidence>
<dbReference type="Gene3D" id="3.40.50.1820">
    <property type="entry name" value="alpha/beta hydrolase"/>
    <property type="match status" value="1"/>
</dbReference>
<dbReference type="SUPFAM" id="SSF53474">
    <property type="entry name" value="alpha/beta-Hydrolases"/>
    <property type="match status" value="1"/>
</dbReference>
<accession>A0A8J3IHJ9</accession>
<keyword evidence="2" id="KW-0575">Peroxidase</keyword>
<keyword evidence="2" id="KW-0560">Oxidoreductase</keyword>
<sequence>MTLQTYETTPTRFVEANGIRYAYRSLGKESGTSLVFLIHFRGTLDNWDPAVVNGLAKDRPVVLFDNAGVARSGGQTPDNVAQMARHALAVIQALGLRQVDLLGFSLGGFVAQQVTLDRPDLVRRVILAGTGPQGGEGFAPFSPEVQAITEQEQSKPENALFLFFSPTQTSQAAGRAFLERLGARKEDREPPSSVQVRDAQLAAIQAWGTPQGERYARLREIKQPVLVVNGNQDIMIPTINSYILAQHLPNAQLILYPDSGHGSLFQYPNLFVEHASLFLHG</sequence>
<feature type="domain" description="AB hydrolase-1" evidence="1">
    <location>
        <begin position="42"/>
        <end position="265"/>
    </location>
</feature>
<proteinExistence type="predicted"/>
<evidence type="ECO:0000313" key="3">
    <source>
        <dbReference type="Proteomes" id="UP000612362"/>
    </source>
</evidence>
<dbReference type="PRINTS" id="PR00111">
    <property type="entry name" value="ABHYDROLASE"/>
</dbReference>
<dbReference type="Proteomes" id="UP000612362">
    <property type="component" value="Unassembled WGS sequence"/>
</dbReference>
<dbReference type="PANTHER" id="PTHR43433">
    <property type="entry name" value="HYDROLASE, ALPHA/BETA FOLD FAMILY PROTEIN"/>
    <property type="match status" value="1"/>
</dbReference>
<dbReference type="GO" id="GO:0004601">
    <property type="term" value="F:peroxidase activity"/>
    <property type="evidence" value="ECO:0007669"/>
    <property type="project" value="UniProtKB-KW"/>
</dbReference>
<dbReference type="InterPro" id="IPR000073">
    <property type="entry name" value="AB_hydrolase_1"/>
</dbReference>
<protein>
    <submittedName>
        <fullName evidence="2">Peroxidase</fullName>
    </submittedName>
</protein>
<dbReference type="PANTHER" id="PTHR43433:SF5">
    <property type="entry name" value="AB HYDROLASE-1 DOMAIN-CONTAINING PROTEIN"/>
    <property type="match status" value="1"/>
</dbReference>
<dbReference type="AlphaFoldDB" id="A0A8J3IHJ9"/>
<dbReference type="EMBL" id="BNJF01000011">
    <property type="protein sequence ID" value="GHO51264.1"/>
    <property type="molecule type" value="Genomic_DNA"/>
</dbReference>
<dbReference type="InterPro" id="IPR050471">
    <property type="entry name" value="AB_hydrolase"/>
</dbReference>
<name>A0A8J3IHJ9_9CHLR</name>
<reference evidence="2" key="1">
    <citation type="submission" date="2020-10" db="EMBL/GenBank/DDBJ databases">
        <title>Taxonomic study of unclassified bacteria belonging to the class Ktedonobacteria.</title>
        <authorList>
            <person name="Yabe S."/>
            <person name="Wang C.M."/>
            <person name="Zheng Y."/>
            <person name="Sakai Y."/>
            <person name="Cavaletti L."/>
            <person name="Monciardini P."/>
            <person name="Donadio S."/>
        </authorList>
    </citation>
    <scope>NUCLEOTIDE SEQUENCE</scope>
    <source>
        <strain evidence="2">SOSP1-1</strain>
    </source>
</reference>